<feature type="compositionally biased region" description="Acidic residues" evidence="1">
    <location>
        <begin position="39"/>
        <end position="55"/>
    </location>
</feature>
<evidence type="ECO:0000259" key="3">
    <source>
        <dbReference type="Pfam" id="PF07727"/>
    </source>
</evidence>
<protein>
    <recommendedName>
        <fullName evidence="3">Reverse transcriptase Ty1/copia-type domain-containing protein</fullName>
    </recommendedName>
</protein>
<evidence type="ECO:0000256" key="2">
    <source>
        <dbReference type="SAM" id="Phobius"/>
    </source>
</evidence>
<dbReference type="CDD" id="cd09272">
    <property type="entry name" value="RNase_HI_RT_Ty1"/>
    <property type="match status" value="1"/>
</dbReference>
<evidence type="ECO:0000313" key="5">
    <source>
        <dbReference type="Proteomes" id="UP001367508"/>
    </source>
</evidence>
<keyword evidence="2" id="KW-0812">Transmembrane</keyword>
<evidence type="ECO:0000256" key="1">
    <source>
        <dbReference type="SAM" id="MobiDB-lite"/>
    </source>
</evidence>
<reference evidence="4 5" key="1">
    <citation type="submission" date="2024-01" db="EMBL/GenBank/DDBJ databases">
        <title>The genomes of 5 underutilized Papilionoideae crops provide insights into root nodulation and disease resistanc.</title>
        <authorList>
            <person name="Jiang F."/>
        </authorList>
    </citation>
    <scope>NUCLEOTIDE SEQUENCE [LARGE SCALE GENOMIC DNA]</scope>
    <source>
        <strain evidence="4">LVBAO_FW01</strain>
        <tissue evidence="4">Leaves</tissue>
    </source>
</reference>
<organism evidence="4 5">
    <name type="scientific">Canavalia gladiata</name>
    <name type="common">Sword bean</name>
    <name type="synonym">Dolichos gladiatus</name>
    <dbReference type="NCBI Taxonomy" id="3824"/>
    <lineage>
        <taxon>Eukaryota</taxon>
        <taxon>Viridiplantae</taxon>
        <taxon>Streptophyta</taxon>
        <taxon>Embryophyta</taxon>
        <taxon>Tracheophyta</taxon>
        <taxon>Spermatophyta</taxon>
        <taxon>Magnoliopsida</taxon>
        <taxon>eudicotyledons</taxon>
        <taxon>Gunneridae</taxon>
        <taxon>Pentapetalae</taxon>
        <taxon>rosids</taxon>
        <taxon>fabids</taxon>
        <taxon>Fabales</taxon>
        <taxon>Fabaceae</taxon>
        <taxon>Papilionoideae</taxon>
        <taxon>50 kb inversion clade</taxon>
        <taxon>NPAAA clade</taxon>
        <taxon>indigoferoid/millettioid clade</taxon>
        <taxon>Phaseoleae</taxon>
        <taxon>Canavalia</taxon>
    </lineage>
</organism>
<dbReference type="InterPro" id="IPR013103">
    <property type="entry name" value="RVT_2"/>
</dbReference>
<keyword evidence="5" id="KW-1185">Reference proteome</keyword>
<proteinExistence type="predicted"/>
<keyword evidence="2" id="KW-1133">Transmembrane helix</keyword>
<dbReference type="Pfam" id="PF07727">
    <property type="entry name" value="RVT_2"/>
    <property type="match status" value="1"/>
</dbReference>
<evidence type="ECO:0000313" key="4">
    <source>
        <dbReference type="EMBL" id="KAK7337003.1"/>
    </source>
</evidence>
<name>A0AAN9LMU4_CANGL</name>
<keyword evidence="2" id="KW-0472">Membrane</keyword>
<feature type="compositionally biased region" description="Basic and acidic residues" evidence="1">
    <location>
        <begin position="26"/>
        <end position="38"/>
    </location>
</feature>
<gene>
    <name evidence="4" type="ORF">VNO77_17559</name>
</gene>
<feature type="region of interest" description="Disordered" evidence="1">
    <location>
        <begin position="1"/>
        <end position="55"/>
    </location>
</feature>
<sequence length="321" mass="36661">MKDVEKANVEIVPQHNDDPIDLDPVPPEHVDSQLRDDAQNEEEQGTGELDADVDAEEVDVDAPEQPEMGSIRVVLGLAASLDLEVEQMDVKTAFLHGDLDKEIYMEQPEGGAVSWQSRLQKCVALSTTEAEYMAATEAGKEMLWLKHFLQELGFTQKRWWHFGLPFLLLIMMASFWAGSYFVTFLFGVLPHVMLGLLRSVQRLLHQQGQDPSLLDMVPLRVTYEVTLRECCKTSSISGGFKCSTHMPLGMVLDSLKVELLKSMSKTLRMSITKSTCINILKQQVIMQLSKWNYLWITIAWGFFFRFLFYLALFFESNNKRR</sequence>
<dbReference type="AlphaFoldDB" id="A0AAN9LMU4"/>
<dbReference type="Proteomes" id="UP001367508">
    <property type="component" value="Unassembled WGS sequence"/>
</dbReference>
<feature type="transmembrane region" description="Helical" evidence="2">
    <location>
        <begin position="166"/>
        <end position="189"/>
    </location>
</feature>
<dbReference type="EMBL" id="JAYMYQ010000004">
    <property type="protein sequence ID" value="KAK7337003.1"/>
    <property type="molecule type" value="Genomic_DNA"/>
</dbReference>
<accession>A0AAN9LMU4</accession>
<feature type="transmembrane region" description="Helical" evidence="2">
    <location>
        <begin position="293"/>
        <end position="314"/>
    </location>
</feature>
<comment type="caution">
    <text evidence="4">The sequence shown here is derived from an EMBL/GenBank/DDBJ whole genome shotgun (WGS) entry which is preliminary data.</text>
</comment>
<feature type="domain" description="Reverse transcriptase Ty1/copia-type" evidence="3">
    <location>
        <begin position="67"/>
        <end position="156"/>
    </location>
</feature>